<dbReference type="EMBL" id="GL769122">
    <property type="protein sequence ID" value="EFZ10756.1"/>
    <property type="molecule type" value="Genomic_DNA"/>
</dbReference>
<evidence type="ECO:0000313" key="1">
    <source>
        <dbReference type="EMBL" id="EFZ10756.1"/>
    </source>
</evidence>
<accession>E9J8V2</accession>
<feature type="non-terminal residue" evidence="1">
    <location>
        <position position="162"/>
    </location>
</feature>
<organism>
    <name type="scientific">Solenopsis invicta</name>
    <name type="common">Red imported fire ant</name>
    <name type="synonym">Solenopsis wagneri</name>
    <dbReference type="NCBI Taxonomy" id="13686"/>
    <lineage>
        <taxon>Eukaryota</taxon>
        <taxon>Metazoa</taxon>
        <taxon>Ecdysozoa</taxon>
        <taxon>Arthropoda</taxon>
        <taxon>Hexapoda</taxon>
        <taxon>Insecta</taxon>
        <taxon>Pterygota</taxon>
        <taxon>Neoptera</taxon>
        <taxon>Endopterygota</taxon>
        <taxon>Hymenoptera</taxon>
        <taxon>Apocrita</taxon>
        <taxon>Aculeata</taxon>
        <taxon>Formicoidea</taxon>
        <taxon>Formicidae</taxon>
        <taxon>Myrmicinae</taxon>
        <taxon>Solenopsis</taxon>
    </lineage>
</organism>
<reference evidence="1" key="1">
    <citation type="journal article" date="2011" name="Proc. Natl. Acad. Sci. U.S.A.">
        <title>The genome of the fire ant Solenopsis invicta.</title>
        <authorList>
            <person name="Wurm Y."/>
            <person name="Wang J."/>
            <person name="Riba-Grognuz O."/>
            <person name="Corona M."/>
            <person name="Nygaard S."/>
            <person name="Hunt B.G."/>
            <person name="Ingram K.K."/>
            <person name="Falquet L."/>
            <person name="Nipitwattanaphon M."/>
            <person name="Gotzek D."/>
            <person name="Dijkstra M.B."/>
            <person name="Oettler J."/>
            <person name="Comtesse F."/>
            <person name="Shih C.J."/>
            <person name="Wu W.J."/>
            <person name="Yang C.C."/>
            <person name="Thomas J."/>
            <person name="Beaudoing E."/>
            <person name="Pradervand S."/>
            <person name="Flegel V."/>
            <person name="Cook E.D."/>
            <person name="Fabbretti R."/>
            <person name="Stockinger H."/>
            <person name="Long L."/>
            <person name="Farmerie W.G."/>
            <person name="Oakey J."/>
            <person name="Boomsma J.J."/>
            <person name="Pamilo P."/>
            <person name="Yi S.V."/>
            <person name="Heinze J."/>
            <person name="Goodisman M.A."/>
            <person name="Farinelli L."/>
            <person name="Harshman K."/>
            <person name="Hulo N."/>
            <person name="Cerutti L."/>
            <person name="Xenarios I."/>
            <person name="Shoemaker D."/>
            <person name="Keller L."/>
        </authorList>
    </citation>
    <scope>NUCLEOTIDE SEQUENCE [LARGE SCALE GENOMIC DNA]</scope>
</reference>
<sequence>MRMDKINDNCPIQHLGDLYLPEDAVSHLPDIRHQYQSGVSKSYGFAASAQYGVQQKFFFGATFCSHASFDLQLMIPIIQRMSLLIHTSTPRPSTSRPIHLILHPTEASSTRSFLDLRHGPSGNTFTVQDLGAFTNTRLSDNYGRIPIAHGTDSPPPLTTADA</sequence>
<dbReference type="AlphaFoldDB" id="E9J8V2"/>
<proteinExistence type="predicted"/>
<name>E9J8V2_SOLIN</name>
<gene>
    <name evidence="1" type="ORF">SINV_10849</name>
</gene>
<dbReference type="HOGENOM" id="CLU_1637533_0_0_1"/>
<protein>
    <submittedName>
        <fullName evidence="1">Uncharacterized protein</fullName>
    </submittedName>
</protein>